<keyword evidence="11" id="KW-1002">Plastid outer membrane</keyword>
<dbReference type="GO" id="GO:0016020">
    <property type="term" value="C:membrane"/>
    <property type="evidence" value="ECO:0007669"/>
    <property type="project" value="UniProtKB-SubCell"/>
</dbReference>
<dbReference type="OrthoDB" id="8954335at2759"/>
<keyword evidence="4" id="KW-0813">Transport</keyword>
<reference evidence="20" key="1">
    <citation type="submission" date="2017-05" db="UniProtKB">
        <authorList>
            <consortium name="EnsemblMetazoa"/>
        </authorList>
    </citation>
    <scope>IDENTIFICATION</scope>
</reference>
<comment type="similarity">
    <text evidence="3">Belongs to the TRAFAC class TrmE-Era-EngA-EngB-Septin-like GTPase superfamily. AIG1/Toc34/Toc159-like paraseptin GTPase family. IAN subfamily.</text>
</comment>
<evidence type="ECO:0000256" key="4">
    <source>
        <dbReference type="ARBA" id="ARBA00022448"/>
    </source>
</evidence>
<evidence type="ECO:0000256" key="9">
    <source>
        <dbReference type="ARBA" id="ARBA00022741"/>
    </source>
</evidence>
<keyword evidence="9" id="KW-0547">Nucleotide-binding</keyword>
<evidence type="ECO:0000256" key="13">
    <source>
        <dbReference type="ARBA" id="ARBA00022927"/>
    </source>
</evidence>
<evidence type="ECO:0000256" key="2">
    <source>
        <dbReference type="ARBA" id="ARBA00004167"/>
    </source>
</evidence>
<evidence type="ECO:0000256" key="7">
    <source>
        <dbReference type="ARBA" id="ARBA00022692"/>
    </source>
</evidence>
<evidence type="ECO:0000256" key="14">
    <source>
        <dbReference type="ARBA" id="ARBA00022989"/>
    </source>
</evidence>
<evidence type="ECO:0000256" key="15">
    <source>
        <dbReference type="ARBA" id="ARBA00023134"/>
    </source>
</evidence>
<dbReference type="Pfam" id="PF04548">
    <property type="entry name" value="AIG1"/>
    <property type="match status" value="1"/>
</dbReference>
<dbReference type="GO" id="GO:0046872">
    <property type="term" value="F:metal ion binding"/>
    <property type="evidence" value="ECO:0007669"/>
    <property type="project" value="UniProtKB-KW"/>
</dbReference>
<dbReference type="GO" id="GO:0015031">
    <property type="term" value="P:protein transport"/>
    <property type="evidence" value="ECO:0007669"/>
    <property type="project" value="UniProtKB-KW"/>
</dbReference>
<dbReference type="AlphaFoldDB" id="A0A1X7TK10"/>
<keyword evidence="7" id="KW-0812">Transmembrane</keyword>
<evidence type="ECO:0000259" key="19">
    <source>
        <dbReference type="PROSITE" id="PS51720"/>
    </source>
</evidence>
<keyword evidence="14" id="KW-1133">Transmembrane helix</keyword>
<evidence type="ECO:0000256" key="18">
    <source>
        <dbReference type="SAM" id="MobiDB-lite"/>
    </source>
</evidence>
<evidence type="ECO:0000313" key="20">
    <source>
        <dbReference type="EnsemblMetazoa" id="Aqu2.1.15200_001"/>
    </source>
</evidence>
<dbReference type="InterPro" id="IPR027417">
    <property type="entry name" value="P-loop_NTPase"/>
</dbReference>
<dbReference type="InterPro" id="IPR045058">
    <property type="entry name" value="GIMA/IAN/Toc"/>
</dbReference>
<dbReference type="InterPro" id="IPR006703">
    <property type="entry name" value="G_AIG1"/>
</dbReference>
<keyword evidence="6" id="KW-0934">Plastid</keyword>
<evidence type="ECO:0000256" key="11">
    <source>
        <dbReference type="ARBA" id="ARBA00022805"/>
    </source>
</evidence>
<sequence>MKPLNDIIPKPVMAVSHIAGEVFRGKLELEDALMRVLEAGNELRILVTGKTGQGKSTLINGLLGAKFAREGAGAARCTTEVEVFEKKINGIPVVVFDSPGLQDNTSKEEEYIKSMKETCKKLSLVLYCTKMTNTRLGDDDKKAMIKLTQAFGQGFWNHAVFVLTFANMEQVDRKDDRDINEPLEEPPIHDTAAWASLEKRRFEGRVQIWEKELHQFLINKVKVDPSIANSIPVIPTGDHKITRSNPIPLRLPDRDNWFQGLWETCSFRVREQGLFLKINSHRMTAVDEDNYIQECEGPNENTPWEDAADEHNESDETTHATESKVVEGLQNESIRITTNYATNMCVDIIDKSFTHGIAEALKAALKLIAKPSQWFIKLIMRWKKGGEKND</sequence>
<dbReference type="Gene3D" id="3.40.50.300">
    <property type="entry name" value="P-loop containing nucleotide triphosphate hydrolases"/>
    <property type="match status" value="1"/>
</dbReference>
<keyword evidence="5" id="KW-0150">Chloroplast</keyword>
<comment type="subcellular location">
    <subcellularLocation>
        <location evidence="2">Membrane</location>
        <topology evidence="2">Single-pass membrane protein</topology>
    </subcellularLocation>
    <subcellularLocation>
        <location evidence="17">Plastid</location>
        <location evidence="17">Chloroplast outer membrane</location>
    </subcellularLocation>
</comment>
<dbReference type="GO" id="GO:0016787">
    <property type="term" value="F:hydrolase activity"/>
    <property type="evidence" value="ECO:0007669"/>
    <property type="project" value="UniProtKB-KW"/>
</dbReference>
<comment type="cofactor">
    <cofactor evidence="1">
        <name>Mg(2+)</name>
        <dbReference type="ChEBI" id="CHEBI:18420"/>
    </cofactor>
</comment>
<evidence type="ECO:0000256" key="17">
    <source>
        <dbReference type="ARBA" id="ARBA00024013"/>
    </source>
</evidence>
<proteinExistence type="inferred from homology"/>
<evidence type="ECO:0000256" key="6">
    <source>
        <dbReference type="ARBA" id="ARBA00022640"/>
    </source>
</evidence>
<evidence type="ECO:0000256" key="16">
    <source>
        <dbReference type="ARBA" id="ARBA00023136"/>
    </source>
</evidence>
<keyword evidence="16" id="KW-0472">Membrane</keyword>
<accession>A0A1X7TK10</accession>
<keyword evidence="15" id="KW-0342">GTP-binding</keyword>
<evidence type="ECO:0000256" key="8">
    <source>
        <dbReference type="ARBA" id="ARBA00022723"/>
    </source>
</evidence>
<evidence type="ECO:0000256" key="3">
    <source>
        <dbReference type="ARBA" id="ARBA00008535"/>
    </source>
</evidence>
<name>A0A1X7TK10_AMPQE</name>
<dbReference type="eggNOG" id="ENOG502QR60">
    <property type="taxonomic scope" value="Eukaryota"/>
</dbReference>
<dbReference type="STRING" id="400682.A0A1X7TK10"/>
<evidence type="ECO:0000256" key="12">
    <source>
        <dbReference type="ARBA" id="ARBA00022842"/>
    </source>
</evidence>
<evidence type="ECO:0000256" key="5">
    <source>
        <dbReference type="ARBA" id="ARBA00022528"/>
    </source>
</evidence>
<organism evidence="20">
    <name type="scientific">Amphimedon queenslandica</name>
    <name type="common">Sponge</name>
    <dbReference type="NCBI Taxonomy" id="400682"/>
    <lineage>
        <taxon>Eukaryota</taxon>
        <taxon>Metazoa</taxon>
        <taxon>Porifera</taxon>
        <taxon>Demospongiae</taxon>
        <taxon>Heteroscleromorpha</taxon>
        <taxon>Haplosclerida</taxon>
        <taxon>Niphatidae</taxon>
        <taxon>Amphimedon</taxon>
    </lineage>
</organism>
<keyword evidence="10" id="KW-0378">Hydrolase</keyword>
<feature type="compositionally biased region" description="Basic and acidic residues" evidence="18">
    <location>
        <begin position="309"/>
        <end position="323"/>
    </location>
</feature>
<protein>
    <recommendedName>
        <fullName evidence="19">AIG1-type G domain-containing protein</fullName>
    </recommendedName>
</protein>
<dbReference type="PANTHER" id="PTHR10903:SF135">
    <property type="entry name" value="TRANSLOCASE OF CHLOROPLAST 120, CHLOROPLASTIC-RELATED"/>
    <property type="match status" value="1"/>
</dbReference>
<keyword evidence="12" id="KW-0460">Magnesium</keyword>
<dbReference type="PANTHER" id="PTHR10903">
    <property type="entry name" value="GTPASE, IMAP FAMILY MEMBER-RELATED"/>
    <property type="match status" value="1"/>
</dbReference>
<keyword evidence="8" id="KW-0479">Metal-binding</keyword>
<dbReference type="EnsemblMetazoa" id="Aqu2.1.15200_001">
    <property type="protein sequence ID" value="Aqu2.1.15200_001"/>
    <property type="gene ID" value="Aqu2.1.15200"/>
</dbReference>
<keyword evidence="13" id="KW-0653">Protein transport</keyword>
<feature type="region of interest" description="Disordered" evidence="18">
    <location>
        <begin position="297"/>
        <end position="323"/>
    </location>
</feature>
<dbReference type="InParanoid" id="A0A1X7TK10"/>
<dbReference type="SUPFAM" id="SSF52540">
    <property type="entry name" value="P-loop containing nucleoside triphosphate hydrolases"/>
    <property type="match status" value="1"/>
</dbReference>
<evidence type="ECO:0000256" key="10">
    <source>
        <dbReference type="ARBA" id="ARBA00022801"/>
    </source>
</evidence>
<dbReference type="GO" id="GO:0005525">
    <property type="term" value="F:GTP binding"/>
    <property type="evidence" value="ECO:0007669"/>
    <property type="project" value="UniProtKB-KW"/>
</dbReference>
<feature type="domain" description="AIG1-type G" evidence="19">
    <location>
        <begin position="40"/>
        <end position="242"/>
    </location>
</feature>
<dbReference type="PROSITE" id="PS51720">
    <property type="entry name" value="G_AIG1"/>
    <property type="match status" value="1"/>
</dbReference>
<evidence type="ECO:0000256" key="1">
    <source>
        <dbReference type="ARBA" id="ARBA00001946"/>
    </source>
</evidence>